<feature type="region of interest" description="Disordered" evidence="4">
    <location>
        <begin position="498"/>
        <end position="556"/>
    </location>
</feature>
<dbReference type="CDD" id="cd01389">
    <property type="entry name" value="HMG-box_ROX1-like"/>
    <property type="match status" value="1"/>
</dbReference>
<feature type="DNA-binding region" description="HMG box" evidence="3">
    <location>
        <begin position="13"/>
        <end position="85"/>
    </location>
</feature>
<feature type="compositionally biased region" description="Polar residues" evidence="4">
    <location>
        <begin position="185"/>
        <end position="198"/>
    </location>
</feature>
<keyword evidence="7" id="KW-1185">Reference proteome</keyword>
<dbReference type="OrthoDB" id="6247875at2759"/>
<dbReference type="Gene3D" id="1.10.30.10">
    <property type="entry name" value="High mobility group box domain"/>
    <property type="match status" value="1"/>
</dbReference>
<dbReference type="PANTHER" id="PTHR45789">
    <property type="entry name" value="FI18025P1"/>
    <property type="match status" value="1"/>
</dbReference>
<dbReference type="Proteomes" id="UP000092993">
    <property type="component" value="Unassembled WGS sequence"/>
</dbReference>
<protein>
    <submittedName>
        <fullName evidence="6">Silenced mating-type M-specific polypeptide Mc</fullName>
    </submittedName>
</protein>
<evidence type="ECO:0000256" key="1">
    <source>
        <dbReference type="ARBA" id="ARBA00023125"/>
    </source>
</evidence>
<dbReference type="AlphaFoldDB" id="A0A1C7LUA4"/>
<evidence type="ECO:0000256" key="2">
    <source>
        <dbReference type="ARBA" id="ARBA00023242"/>
    </source>
</evidence>
<feature type="region of interest" description="Disordered" evidence="4">
    <location>
        <begin position="73"/>
        <end position="239"/>
    </location>
</feature>
<dbReference type="PROSITE" id="PS50118">
    <property type="entry name" value="HMG_BOX_2"/>
    <property type="match status" value="1"/>
</dbReference>
<comment type="caution">
    <text evidence="6">The sequence shown here is derived from an EMBL/GenBank/DDBJ whole genome shotgun (WGS) entry which is preliminary data.</text>
</comment>
<dbReference type="SUPFAM" id="SSF47095">
    <property type="entry name" value="HMG-box"/>
    <property type="match status" value="1"/>
</dbReference>
<dbReference type="InterPro" id="IPR036910">
    <property type="entry name" value="HMG_box_dom_sf"/>
</dbReference>
<dbReference type="Pfam" id="PF00505">
    <property type="entry name" value="HMG_box"/>
    <property type="match status" value="1"/>
</dbReference>
<reference evidence="6 7" key="1">
    <citation type="submission" date="2016-03" db="EMBL/GenBank/DDBJ databases">
        <title>Whole genome sequencing of Grifola frondosa 9006-11.</title>
        <authorList>
            <person name="Min B."/>
            <person name="Park H."/>
            <person name="Kim J.-G."/>
            <person name="Cho H."/>
            <person name="Oh Y.-L."/>
            <person name="Kong W.-S."/>
            <person name="Choi I.-G."/>
        </authorList>
    </citation>
    <scope>NUCLEOTIDE SEQUENCE [LARGE SCALE GENOMIC DNA]</scope>
    <source>
        <strain evidence="6 7">9006-11</strain>
    </source>
</reference>
<dbReference type="STRING" id="5627.A0A1C7LUA4"/>
<organism evidence="6 7">
    <name type="scientific">Grifola frondosa</name>
    <name type="common">Maitake</name>
    <name type="synonym">Polyporus frondosus</name>
    <dbReference type="NCBI Taxonomy" id="5627"/>
    <lineage>
        <taxon>Eukaryota</taxon>
        <taxon>Fungi</taxon>
        <taxon>Dikarya</taxon>
        <taxon>Basidiomycota</taxon>
        <taxon>Agaricomycotina</taxon>
        <taxon>Agaricomycetes</taxon>
        <taxon>Polyporales</taxon>
        <taxon>Grifolaceae</taxon>
        <taxon>Grifola</taxon>
    </lineage>
</organism>
<gene>
    <name evidence="6" type="primary">matmc_2_0</name>
    <name evidence="6" type="ORF">A0H81_11776</name>
</gene>
<feature type="compositionally biased region" description="Low complexity" evidence="4">
    <location>
        <begin position="160"/>
        <end position="179"/>
    </location>
</feature>
<keyword evidence="1 3" id="KW-0238">DNA-binding</keyword>
<evidence type="ECO:0000256" key="3">
    <source>
        <dbReference type="PROSITE-ProRule" id="PRU00267"/>
    </source>
</evidence>
<dbReference type="GO" id="GO:0000981">
    <property type="term" value="F:DNA-binding transcription factor activity, RNA polymerase II-specific"/>
    <property type="evidence" value="ECO:0007669"/>
    <property type="project" value="TreeGrafter"/>
</dbReference>
<sequence>MARIHQSSSSDKPPRPSNAWIIYRSEKQREMKALQDPTKPKRPQAEVSKIIGAMWKAEPDSVKAHYDRLAELEKHEHKKQYPSYRFQPMKKEEKERIREEKRLEKEAEREAKRKNKRRSSSQTHSLVPSVHTPYYMPSPPEVTQTPELGCGPSPPMSDASEFFESPRSSGSESLSEPQSMYALTAASSPSGHTLTTPLPYNGLPHNRSQPNSRQSSHSMSTPQQLLHAPSALSSSPASPNVQTYTTFASDSVRLQSHHSSYSTMMPQLLPSGHASPMASLQSLSSVPPSEAWQTSQVQGFDGGFTANGDVSSMTASAPWSFDPNVGFGQYTQDSSTVETVSISMPTFAVSGWDCNDATSFEQDQAFIAATTDPSVFQLSGLDNFDFATELPTEFDVAQGSLSVPAPTPSMDDKLLELVASVPGLQEMLLGAYNSSNQTIDMNSAASFMPQSEQLDSLGQDQMMQFVNFDAPAAPHINEIEPYRSYHVDVHQAQRVSSSYTPVSAPEVTQTPSSYVPPSGAANTSMRRVAGSWRTPPTCDSLPNSPAEHAIPQIWGR</sequence>
<dbReference type="GO" id="GO:0000978">
    <property type="term" value="F:RNA polymerase II cis-regulatory region sequence-specific DNA binding"/>
    <property type="evidence" value="ECO:0007669"/>
    <property type="project" value="TreeGrafter"/>
</dbReference>
<dbReference type="OMA" id="PPICNDE"/>
<evidence type="ECO:0000259" key="5">
    <source>
        <dbReference type="PROSITE" id="PS50118"/>
    </source>
</evidence>
<evidence type="ECO:0000313" key="6">
    <source>
        <dbReference type="EMBL" id="OBZ68333.1"/>
    </source>
</evidence>
<accession>A0A1C7LUA4</accession>
<feature type="compositionally biased region" description="Basic and acidic residues" evidence="4">
    <location>
        <begin position="89"/>
        <end position="111"/>
    </location>
</feature>
<evidence type="ECO:0000313" key="7">
    <source>
        <dbReference type="Proteomes" id="UP000092993"/>
    </source>
</evidence>
<dbReference type="SMART" id="SM00398">
    <property type="entry name" value="HMG"/>
    <property type="match status" value="1"/>
</dbReference>
<feature type="compositionally biased region" description="Polar residues" evidence="4">
    <location>
        <begin position="498"/>
        <end position="525"/>
    </location>
</feature>
<feature type="compositionally biased region" description="Polar residues" evidence="4">
    <location>
        <begin position="206"/>
        <end position="224"/>
    </location>
</feature>
<keyword evidence="2 3" id="KW-0539">Nucleus</keyword>
<dbReference type="EMBL" id="LUGG01000022">
    <property type="protein sequence ID" value="OBZ68333.1"/>
    <property type="molecule type" value="Genomic_DNA"/>
</dbReference>
<dbReference type="GO" id="GO:0005634">
    <property type="term" value="C:nucleus"/>
    <property type="evidence" value="ECO:0007669"/>
    <property type="project" value="UniProtKB-UniRule"/>
</dbReference>
<proteinExistence type="predicted"/>
<feature type="domain" description="HMG box" evidence="5">
    <location>
        <begin position="13"/>
        <end position="85"/>
    </location>
</feature>
<dbReference type="InterPro" id="IPR051356">
    <property type="entry name" value="SOX/SOX-like_TF"/>
</dbReference>
<dbReference type="PANTHER" id="PTHR45789:SF2">
    <property type="entry name" value="FI18025P1"/>
    <property type="match status" value="1"/>
</dbReference>
<evidence type="ECO:0000256" key="4">
    <source>
        <dbReference type="SAM" id="MobiDB-lite"/>
    </source>
</evidence>
<name>A0A1C7LUA4_GRIFR</name>
<dbReference type="InterPro" id="IPR009071">
    <property type="entry name" value="HMG_box_dom"/>
</dbReference>
<feature type="compositionally biased region" description="Low complexity" evidence="4">
    <location>
        <begin position="225"/>
        <end position="239"/>
    </location>
</feature>